<proteinExistence type="predicted"/>
<dbReference type="PANTHER" id="PTHR48111">
    <property type="entry name" value="REGULATOR OF RPOS"/>
    <property type="match status" value="1"/>
</dbReference>
<evidence type="ECO:0000259" key="8">
    <source>
        <dbReference type="PROSITE" id="PS50110"/>
    </source>
</evidence>
<dbReference type="PROSITE" id="PS51755">
    <property type="entry name" value="OMPR_PHOB"/>
    <property type="match status" value="1"/>
</dbReference>
<dbReference type="SMART" id="SM00862">
    <property type="entry name" value="Trans_reg_C"/>
    <property type="match status" value="1"/>
</dbReference>
<evidence type="ECO:0000256" key="4">
    <source>
        <dbReference type="ARBA" id="ARBA00023163"/>
    </source>
</evidence>
<dbReference type="GO" id="GO:0032993">
    <property type="term" value="C:protein-DNA complex"/>
    <property type="evidence" value="ECO:0007669"/>
    <property type="project" value="TreeGrafter"/>
</dbReference>
<evidence type="ECO:0000256" key="3">
    <source>
        <dbReference type="ARBA" id="ARBA00023125"/>
    </source>
</evidence>
<evidence type="ECO:0000256" key="2">
    <source>
        <dbReference type="ARBA" id="ARBA00023015"/>
    </source>
</evidence>
<dbReference type="Pfam" id="PF00072">
    <property type="entry name" value="Response_reg"/>
    <property type="match status" value="1"/>
</dbReference>
<gene>
    <name evidence="10" type="ORF">Ana3638_04290</name>
</gene>
<dbReference type="Gene3D" id="1.10.10.10">
    <property type="entry name" value="Winged helix-like DNA-binding domain superfamily/Winged helix DNA-binding domain"/>
    <property type="match status" value="1"/>
</dbReference>
<dbReference type="InterPro" id="IPR001867">
    <property type="entry name" value="OmpR/PhoB-type_DNA-bd"/>
</dbReference>
<evidence type="ECO:0000256" key="7">
    <source>
        <dbReference type="PROSITE-ProRule" id="PRU01091"/>
    </source>
</evidence>
<organism evidence="10 11">
    <name type="scientific">Anaerocolumna sedimenticola</name>
    <dbReference type="NCBI Taxonomy" id="2696063"/>
    <lineage>
        <taxon>Bacteria</taxon>
        <taxon>Bacillati</taxon>
        <taxon>Bacillota</taxon>
        <taxon>Clostridia</taxon>
        <taxon>Lachnospirales</taxon>
        <taxon>Lachnospiraceae</taxon>
        <taxon>Anaerocolumna</taxon>
    </lineage>
</organism>
<feature type="domain" description="Response regulatory" evidence="8">
    <location>
        <begin position="3"/>
        <end position="116"/>
    </location>
</feature>
<dbReference type="PANTHER" id="PTHR48111:SF73">
    <property type="entry name" value="ALKALINE PHOSPHATASE SYNTHESIS TRANSCRIPTIONAL REGULATORY PROTEIN PHOP"/>
    <property type="match status" value="1"/>
</dbReference>
<dbReference type="GO" id="GO:0000156">
    <property type="term" value="F:phosphorelay response regulator activity"/>
    <property type="evidence" value="ECO:0007669"/>
    <property type="project" value="TreeGrafter"/>
</dbReference>
<feature type="DNA-binding region" description="OmpR/PhoB-type" evidence="7">
    <location>
        <begin position="126"/>
        <end position="226"/>
    </location>
</feature>
<dbReference type="KEGG" id="anr:Ana3638_04290"/>
<keyword evidence="2" id="KW-0805">Transcription regulation</keyword>
<evidence type="ECO:0000256" key="6">
    <source>
        <dbReference type="PROSITE-ProRule" id="PRU00169"/>
    </source>
</evidence>
<sequence>MYNILIIEDNTELQNEVKELLTSVGYQVFCAQSRSSALCYFKFNKIDLCLLDVQLPDCNGFEFCLEIRTFFTNPIIMLTVCNEEEDIITGLKNGADDYITKPFSIRILLMRVEAQLRRNELQTQKDTQIVFSGDLSINFDTRKIYLNEEEIKLRSIEFDLCEILLKNNGRIIKRELLFERIWDCKNKFIEENTLNVHISRLRKSLKTYRGSGYIETVKNYGYRWNVDIIRN</sequence>
<keyword evidence="4" id="KW-0804">Transcription</keyword>
<evidence type="ECO:0000256" key="1">
    <source>
        <dbReference type="ARBA" id="ARBA00018672"/>
    </source>
</evidence>
<dbReference type="InterPro" id="IPR036388">
    <property type="entry name" value="WH-like_DNA-bd_sf"/>
</dbReference>
<keyword evidence="6" id="KW-0597">Phosphoprotein</keyword>
<keyword evidence="3 7" id="KW-0238">DNA-binding</keyword>
<dbReference type="PROSITE" id="PS50110">
    <property type="entry name" value="RESPONSE_REGULATORY"/>
    <property type="match status" value="1"/>
</dbReference>
<evidence type="ECO:0000256" key="5">
    <source>
        <dbReference type="ARBA" id="ARBA00024867"/>
    </source>
</evidence>
<accession>A0A6P1TJ11</accession>
<dbReference type="SUPFAM" id="SSF52172">
    <property type="entry name" value="CheY-like"/>
    <property type="match status" value="1"/>
</dbReference>
<dbReference type="AlphaFoldDB" id="A0A6P1TJ11"/>
<dbReference type="EMBL" id="CP048000">
    <property type="protein sequence ID" value="QHQ60099.1"/>
    <property type="molecule type" value="Genomic_DNA"/>
</dbReference>
<dbReference type="InterPro" id="IPR001789">
    <property type="entry name" value="Sig_transdc_resp-reg_receiver"/>
</dbReference>
<dbReference type="Pfam" id="PF00486">
    <property type="entry name" value="Trans_reg_C"/>
    <property type="match status" value="1"/>
</dbReference>
<dbReference type="Proteomes" id="UP000464314">
    <property type="component" value="Chromosome"/>
</dbReference>
<evidence type="ECO:0000313" key="10">
    <source>
        <dbReference type="EMBL" id="QHQ60099.1"/>
    </source>
</evidence>
<dbReference type="RefSeq" id="WP_161836934.1">
    <property type="nucleotide sequence ID" value="NZ_CP048000.1"/>
</dbReference>
<feature type="domain" description="OmpR/PhoB-type" evidence="9">
    <location>
        <begin position="126"/>
        <end position="226"/>
    </location>
</feature>
<keyword evidence="11" id="KW-1185">Reference proteome</keyword>
<evidence type="ECO:0000259" key="9">
    <source>
        <dbReference type="PROSITE" id="PS51755"/>
    </source>
</evidence>
<dbReference type="CDD" id="cd00383">
    <property type="entry name" value="trans_reg_C"/>
    <property type="match status" value="1"/>
</dbReference>
<reference evidence="10 11" key="1">
    <citation type="submission" date="2020-01" db="EMBL/GenBank/DDBJ databases">
        <title>Genome analysis of Anaerocolumna sp. CBA3638.</title>
        <authorList>
            <person name="Kim J."/>
            <person name="Roh S.W."/>
        </authorList>
    </citation>
    <scope>NUCLEOTIDE SEQUENCE [LARGE SCALE GENOMIC DNA]</scope>
    <source>
        <strain evidence="10 11">CBA3638</strain>
    </source>
</reference>
<dbReference type="InterPro" id="IPR039420">
    <property type="entry name" value="WalR-like"/>
</dbReference>
<comment type="function">
    <text evidence="5">May play the central regulatory role in sporulation. It may be an element of the effector pathway responsible for the activation of sporulation genes in response to nutritional stress. Spo0A may act in concert with spo0H (a sigma factor) to control the expression of some genes that are critical to the sporulation process.</text>
</comment>
<dbReference type="SMART" id="SM00448">
    <property type="entry name" value="REC"/>
    <property type="match status" value="1"/>
</dbReference>
<dbReference type="Gene3D" id="3.40.50.2300">
    <property type="match status" value="1"/>
</dbReference>
<dbReference type="GO" id="GO:0005829">
    <property type="term" value="C:cytosol"/>
    <property type="evidence" value="ECO:0007669"/>
    <property type="project" value="TreeGrafter"/>
</dbReference>
<feature type="modified residue" description="4-aspartylphosphate" evidence="6">
    <location>
        <position position="52"/>
    </location>
</feature>
<dbReference type="Gene3D" id="6.10.250.690">
    <property type="match status" value="1"/>
</dbReference>
<name>A0A6P1TJ11_9FIRM</name>
<evidence type="ECO:0000313" key="11">
    <source>
        <dbReference type="Proteomes" id="UP000464314"/>
    </source>
</evidence>
<dbReference type="CDD" id="cd17574">
    <property type="entry name" value="REC_OmpR"/>
    <property type="match status" value="1"/>
</dbReference>
<protein>
    <recommendedName>
        <fullName evidence="1">Stage 0 sporulation protein A homolog</fullName>
    </recommendedName>
</protein>
<dbReference type="GO" id="GO:0000976">
    <property type="term" value="F:transcription cis-regulatory region binding"/>
    <property type="evidence" value="ECO:0007669"/>
    <property type="project" value="TreeGrafter"/>
</dbReference>
<dbReference type="GO" id="GO:0006355">
    <property type="term" value="P:regulation of DNA-templated transcription"/>
    <property type="evidence" value="ECO:0007669"/>
    <property type="project" value="InterPro"/>
</dbReference>
<dbReference type="InterPro" id="IPR011006">
    <property type="entry name" value="CheY-like_superfamily"/>
</dbReference>